<keyword evidence="1" id="KW-0812">Transmembrane</keyword>
<evidence type="ECO:0000256" key="1">
    <source>
        <dbReference type="SAM" id="Phobius"/>
    </source>
</evidence>
<evidence type="ECO:0000313" key="2">
    <source>
        <dbReference type="EMBL" id="AGN30195.1"/>
    </source>
</evidence>
<evidence type="ECO:0000313" key="3">
    <source>
        <dbReference type="Proteomes" id="UP000201461"/>
    </source>
</evidence>
<dbReference type="EMBL" id="HQ317393">
    <property type="protein sequence ID" value="AGN30195.1"/>
    <property type="molecule type" value="Genomic_DNA"/>
</dbReference>
<keyword evidence="1" id="KW-1133">Transmembrane helix</keyword>
<sequence>MMKIKTFDEYKASKSLNEATITQWAKRSALAGAVAAGTFASIVTFIGPALVLPMAIWGGIAGGLGGLVHGSLFAGGKARQHFKELKQVMKRIDKYMRIPAEKIRNDELRQLTIDLNRAIYLSEALLFTTDYDADIKTSRGALRSDIRQNKNIALNCLI</sequence>
<name>R9TII7_9CAUD</name>
<dbReference type="Proteomes" id="UP000201461">
    <property type="component" value="Segment"/>
</dbReference>
<proteinExistence type="predicted"/>
<dbReference type="RefSeq" id="YP_008125344.1">
    <property type="nucleotide sequence ID" value="NC_021529.2"/>
</dbReference>
<keyword evidence="1" id="KW-0472">Membrane</keyword>
<organism evidence="2 3">
    <name type="scientific">Vibrio phage nt-1</name>
    <dbReference type="NCBI Taxonomy" id="115992"/>
    <lineage>
        <taxon>Viruses</taxon>
        <taxon>Duplodnaviria</taxon>
        <taxon>Heunggongvirae</taxon>
        <taxon>Uroviricota</taxon>
        <taxon>Caudoviricetes</taxon>
        <taxon>Pantevenvirales</taxon>
        <taxon>Straboviridae</taxon>
        <taxon>Mylasvirus</taxon>
        <taxon>Mylasvirus persius</taxon>
    </lineage>
</organism>
<feature type="transmembrane region" description="Helical" evidence="1">
    <location>
        <begin position="29"/>
        <end position="50"/>
    </location>
</feature>
<dbReference type="KEGG" id="vg:15926648"/>
<protein>
    <submittedName>
        <fullName evidence="2">Uncharacterized protein</fullName>
    </submittedName>
</protein>
<keyword evidence="3" id="KW-1185">Reference proteome</keyword>
<accession>R9TII7</accession>
<gene>
    <name evidence="2" type="ORF">VPFG_00195</name>
</gene>
<reference evidence="2 3" key="1">
    <citation type="journal article" date="2014" name="Genome Biol. Evol.">
        <title>Composite Conserved Promoter-Terminator Motifs (PeSLs) that Mediate Modular Shuffling in the Diverse T4-Like Myoviruses.</title>
        <authorList>
            <person name="Comeau A.M."/>
            <person name="Arbiol C."/>
            <person name="Krisch H.M."/>
        </authorList>
    </citation>
    <scope>NUCLEOTIDE SEQUENCE [LARGE SCALE GENOMIC DNA]</scope>
</reference>
<dbReference type="GeneID" id="15926648"/>
<feature type="transmembrane region" description="Helical" evidence="1">
    <location>
        <begin position="56"/>
        <end position="76"/>
    </location>
</feature>